<sequence length="947" mass="105938">MKSNEDFILAAPDQAVQIYLDPKGTDYNGLRRVADSFGADIKLVSGITPVMITQLEQLAGTVVIAGPIGGNELIDRLIAEGVLDVTAIQGKRECFRLQLVEAPMPGVDRALVIAGSDKRGTIYGIYSISETIGVSPWVYFADVVPYRNTTLSIPVSRLNRSSREPSVKYRGFFLNDDWPSLGSWVTHAFGDFNEDFYDKVFELILRLKGNFLWPAMWSAEFSLNGKSSPIANAVHADEYGIVMGTSHHEPLFRAGSEWQKVYAQYGTSNRWDFARNPQAITAFWEDGIKRNRHYDNLITLGMRGESDSALEGSDQENIELLKQIILTQKALLKKYNLEHMPQVLAVYKEVEKYWYGTAEVQGLKDWEVLQDVTILLSDDNFGNLRKIPEKHEQQREAGWGIYYHFDYHGGPHSYEWVNVTPLEKVWEQMTMAYDYGIRDIWVVNVGDLKPMELPLSYFMDLAYDFAGWGTGAINQTEEYTRRWVEQQFGSDLTTGTVDGIAQVLADYTRMNGRRKPEIIRADTFSVLHHQEAKRVLEQALSLEQAAAKYELKLPSPLKDAYYQLVYYPAVASANVIAMQIYAGLNNLYAERGSILANTYADLAERAIERDKQLEQHYNTGISGGKWQGMMSSPHVGYVNWNADGWSYPEVTRVIPAQEAIMIVGVEGTEQGYTAGTAGLPAFTNLQQESYEITVSSGGAGFEYEAASSADWIRLDRTQGWIDSGVTIRVSVDWEKVQGAASGHITLSGAGNTVTVQVTLEWTSLTNMPPVTFIETHHTVSIEAEHTASRVAKSGVEWKTISNYGRTLSSVKMLPAGISFDQPEEAPYLEYRLLVHQDGEYSLTAYIAPTNQLSPVSGLRYAAGFDGETPVTADALPPNYEGGNHDNEPWCRAVMDNIHTQVTRHRLDKGQHTLRVYGLDAGLVLQKLVLSSGPLPYSYLRPVESFHT</sequence>
<evidence type="ECO:0000313" key="4">
    <source>
        <dbReference type="Proteomes" id="UP000029518"/>
    </source>
</evidence>
<evidence type="ECO:0000313" key="3">
    <source>
        <dbReference type="EMBL" id="AIQ59968.1"/>
    </source>
</evidence>
<dbReference type="InterPro" id="IPR042301">
    <property type="entry name" value="GH115_sf"/>
</dbReference>
<dbReference type="OrthoDB" id="8727830at2"/>
<keyword evidence="1" id="KW-0378">Hydrolase</keyword>
<dbReference type="AlphaFoldDB" id="A0A089LLE3"/>
<dbReference type="PANTHER" id="PTHR37842">
    <property type="match status" value="1"/>
</dbReference>
<dbReference type="Gene3D" id="1.20.58.2150">
    <property type="match status" value="1"/>
</dbReference>
<dbReference type="PANTHER" id="PTHR37842:SF2">
    <property type="entry name" value="GYLCOSYL HYDROLASE 115 C-TERMINAL DOMAIN-CONTAINING PROTEIN"/>
    <property type="match status" value="1"/>
</dbReference>
<keyword evidence="4" id="KW-1185">Reference proteome</keyword>
<dbReference type="Proteomes" id="UP000029518">
    <property type="component" value="Chromosome"/>
</dbReference>
<dbReference type="KEGG" id="pbd:PBOR_25700"/>
<dbReference type="Pfam" id="PF17829">
    <property type="entry name" value="GH115_C"/>
    <property type="match status" value="1"/>
</dbReference>
<name>A0A089LLE3_PAEBO</name>
<reference evidence="3" key="1">
    <citation type="submission" date="2014-08" db="EMBL/GenBank/DDBJ databases">
        <title>Comparative genomics of the Paenibacillus odorifer group.</title>
        <authorList>
            <person name="den Bakker H.C."/>
            <person name="Tsai Y.-C.Y.-C."/>
            <person name="Martin N."/>
            <person name="Korlach J."/>
            <person name="Wiedmann M."/>
        </authorList>
    </citation>
    <scope>NUCLEOTIDE SEQUENCE [LARGE SCALE GENOMIC DNA]</scope>
    <source>
        <strain evidence="3">DSM 13188</strain>
    </source>
</reference>
<dbReference type="InterPro" id="IPR041437">
    <property type="entry name" value="GH115_C"/>
</dbReference>
<accession>A0A089LLE3</accession>
<protein>
    <recommendedName>
        <fullName evidence="2">Gylcosyl hydrolase 115 C-terminal domain-containing protein</fullName>
    </recommendedName>
</protein>
<dbReference type="EMBL" id="CP009285">
    <property type="protein sequence ID" value="AIQ59968.1"/>
    <property type="molecule type" value="Genomic_DNA"/>
</dbReference>
<dbReference type="HOGENOM" id="CLU_004852_0_0_9"/>
<dbReference type="RefSeq" id="WP_042216282.1">
    <property type="nucleotide sequence ID" value="NZ_CP009285.1"/>
</dbReference>
<dbReference type="GO" id="GO:0016787">
    <property type="term" value="F:hydrolase activity"/>
    <property type="evidence" value="ECO:0007669"/>
    <property type="project" value="UniProtKB-KW"/>
</dbReference>
<gene>
    <name evidence="3" type="ORF">PBOR_25700</name>
</gene>
<dbReference type="InterPro" id="IPR031924">
    <property type="entry name" value="GH115"/>
</dbReference>
<dbReference type="Gene3D" id="2.60.120.1620">
    <property type="match status" value="1"/>
</dbReference>
<dbReference type="InterPro" id="IPR029018">
    <property type="entry name" value="Hex-like_dom2"/>
</dbReference>
<proteinExistence type="predicted"/>
<feature type="domain" description="Gylcosyl hydrolase 115 C-terminal" evidence="2">
    <location>
        <begin position="771"/>
        <end position="943"/>
    </location>
</feature>
<dbReference type="GO" id="GO:0005975">
    <property type="term" value="P:carbohydrate metabolic process"/>
    <property type="evidence" value="ECO:0007669"/>
    <property type="project" value="UniProtKB-ARBA"/>
</dbReference>
<dbReference type="Gene3D" id="3.20.20.520">
    <property type="entry name" value="Glycosyl hydrolase family 115"/>
    <property type="match status" value="1"/>
</dbReference>
<dbReference type="Gene3D" id="3.30.379.10">
    <property type="entry name" value="Chitobiase/beta-hexosaminidase domain 2-like"/>
    <property type="match status" value="1"/>
</dbReference>
<organism evidence="3 4">
    <name type="scientific">Paenibacillus borealis</name>
    <dbReference type="NCBI Taxonomy" id="160799"/>
    <lineage>
        <taxon>Bacteria</taxon>
        <taxon>Bacillati</taxon>
        <taxon>Bacillota</taxon>
        <taxon>Bacilli</taxon>
        <taxon>Bacillales</taxon>
        <taxon>Paenibacillaceae</taxon>
        <taxon>Paenibacillus</taxon>
    </lineage>
</organism>
<dbReference type="Pfam" id="PF15979">
    <property type="entry name" value="Glyco_hydro_115"/>
    <property type="match status" value="1"/>
</dbReference>
<evidence type="ECO:0000256" key="1">
    <source>
        <dbReference type="ARBA" id="ARBA00022801"/>
    </source>
</evidence>
<evidence type="ECO:0000259" key="2">
    <source>
        <dbReference type="Pfam" id="PF17829"/>
    </source>
</evidence>